<evidence type="ECO:0000313" key="1">
    <source>
        <dbReference type="EMBL" id="AFX99612.1"/>
    </source>
</evidence>
<dbReference type="HOGENOM" id="CLU_2732484_0_0_5"/>
<protein>
    <submittedName>
        <fullName evidence="1">Uncharacterized protein</fullName>
    </submittedName>
</protein>
<proteinExistence type="predicted"/>
<accession>K7YPY7</accession>
<reference evidence="1 2" key="1">
    <citation type="journal article" date="2012" name="Proc. Natl. Acad. Sci. U.S.A.">
        <title>Genome streamlining and chemical defense in a coral reef symbiosis.</title>
        <authorList>
            <person name="Kwan J.C."/>
            <person name="Donia M.S."/>
            <person name="Han A.W."/>
            <person name="Hirose E."/>
            <person name="Haygood M.G."/>
            <person name="Schmidt E.W."/>
        </authorList>
    </citation>
    <scope>NUCLEOTIDE SEQUENCE [LARGE SCALE GENOMIC DNA]</scope>
    <source>
        <strain evidence="1 2">L2</strain>
    </source>
</reference>
<dbReference type="EMBL" id="CP003539">
    <property type="protein sequence ID" value="AFX99612.1"/>
    <property type="molecule type" value="Genomic_DNA"/>
</dbReference>
<dbReference type="AlphaFoldDB" id="K7YPY7"/>
<gene>
    <name evidence="1" type="ORF">A1OE_1443</name>
</gene>
<sequence>MIISLLTTSFFRLMHSYLSVASSALNNTPQLKINVYRLRHNDLISSHSEHTENVVKLKVDNHWELKRILFN</sequence>
<organism evidence="1 2">
    <name type="scientific">Candidatus Endolissoclinum faulkneri L2</name>
    <dbReference type="NCBI Taxonomy" id="1193729"/>
    <lineage>
        <taxon>Bacteria</taxon>
        <taxon>Pseudomonadati</taxon>
        <taxon>Pseudomonadota</taxon>
        <taxon>Alphaproteobacteria</taxon>
        <taxon>Rhodospirillales</taxon>
        <taxon>Rhodospirillaceae</taxon>
        <taxon>Candidatus Endolissoclinum</taxon>
    </lineage>
</organism>
<name>K7YPY7_9PROT</name>
<keyword evidence="2" id="KW-1185">Reference proteome</keyword>
<dbReference type="KEGG" id="thal:A1OE_1443"/>
<evidence type="ECO:0000313" key="2">
    <source>
        <dbReference type="Proteomes" id="UP000010077"/>
    </source>
</evidence>
<dbReference type="Proteomes" id="UP000010077">
    <property type="component" value="Chromosome"/>
</dbReference>